<dbReference type="OrthoDB" id="2430756at2759"/>
<sequence>MSKQNAQVIQYGGRKTLARIPTHSDIISECDNGLTAILQQSLSDKQL</sequence>
<dbReference type="AlphaFoldDB" id="A0A9N9D8E6"/>
<name>A0A9N9D8E6_9GLOM</name>
<comment type="caution">
    <text evidence="1">The sequence shown here is derived from an EMBL/GenBank/DDBJ whole genome shotgun (WGS) entry which is preliminary data.</text>
</comment>
<proteinExistence type="predicted"/>
<dbReference type="EMBL" id="CAJVPL010003090">
    <property type="protein sequence ID" value="CAG8626061.1"/>
    <property type="molecule type" value="Genomic_DNA"/>
</dbReference>
<evidence type="ECO:0000313" key="2">
    <source>
        <dbReference type="Proteomes" id="UP000789831"/>
    </source>
</evidence>
<evidence type="ECO:0000313" key="1">
    <source>
        <dbReference type="EMBL" id="CAG8626061.1"/>
    </source>
</evidence>
<keyword evidence="2" id="KW-1185">Reference proteome</keyword>
<accession>A0A9N9D8E6</accession>
<reference evidence="1" key="1">
    <citation type="submission" date="2021-06" db="EMBL/GenBank/DDBJ databases">
        <authorList>
            <person name="Kallberg Y."/>
            <person name="Tangrot J."/>
            <person name="Rosling A."/>
        </authorList>
    </citation>
    <scope>NUCLEOTIDE SEQUENCE</scope>
    <source>
        <strain evidence="1">MT106</strain>
    </source>
</reference>
<gene>
    <name evidence="1" type="ORF">AGERDE_LOCUS10290</name>
</gene>
<organism evidence="1 2">
    <name type="scientific">Ambispora gerdemannii</name>
    <dbReference type="NCBI Taxonomy" id="144530"/>
    <lineage>
        <taxon>Eukaryota</taxon>
        <taxon>Fungi</taxon>
        <taxon>Fungi incertae sedis</taxon>
        <taxon>Mucoromycota</taxon>
        <taxon>Glomeromycotina</taxon>
        <taxon>Glomeromycetes</taxon>
        <taxon>Archaeosporales</taxon>
        <taxon>Ambisporaceae</taxon>
        <taxon>Ambispora</taxon>
    </lineage>
</organism>
<protein>
    <submittedName>
        <fullName evidence="1">356_t:CDS:1</fullName>
    </submittedName>
</protein>
<feature type="non-terminal residue" evidence="1">
    <location>
        <position position="47"/>
    </location>
</feature>
<dbReference type="Proteomes" id="UP000789831">
    <property type="component" value="Unassembled WGS sequence"/>
</dbReference>